<dbReference type="InterPro" id="IPR006104">
    <property type="entry name" value="Glyco_hydro_2_N"/>
</dbReference>
<dbReference type="InterPro" id="IPR006101">
    <property type="entry name" value="Glyco_hydro_2"/>
</dbReference>
<dbReference type="InterPro" id="IPR008979">
    <property type="entry name" value="Galactose-bd-like_sf"/>
</dbReference>
<keyword evidence="2 9" id="KW-0378">Hydrolase</keyword>
<dbReference type="InterPro" id="IPR051913">
    <property type="entry name" value="GH2_Domain-Containing"/>
</dbReference>
<gene>
    <name evidence="9" type="ORF">E0W69_014585</name>
</gene>
<dbReference type="InterPro" id="IPR013783">
    <property type="entry name" value="Ig-like_fold"/>
</dbReference>
<evidence type="ECO:0000256" key="1">
    <source>
        <dbReference type="ARBA" id="ARBA00007401"/>
    </source>
</evidence>
<dbReference type="InterPro" id="IPR006103">
    <property type="entry name" value="Glyco_hydro_2_cat"/>
</dbReference>
<dbReference type="InterPro" id="IPR036156">
    <property type="entry name" value="Beta-gal/glucu_dom_sf"/>
</dbReference>
<dbReference type="Gene3D" id="2.60.40.10">
    <property type="entry name" value="Immunoglobulins"/>
    <property type="match status" value="3"/>
</dbReference>
<dbReference type="AlphaFoldDB" id="A0A5P2G206"/>
<evidence type="ECO:0000313" key="9">
    <source>
        <dbReference type="EMBL" id="QES89834.1"/>
    </source>
</evidence>
<evidence type="ECO:0000259" key="5">
    <source>
        <dbReference type="Pfam" id="PF00703"/>
    </source>
</evidence>
<evidence type="ECO:0000259" key="8">
    <source>
        <dbReference type="Pfam" id="PF16355"/>
    </source>
</evidence>
<dbReference type="Gene3D" id="3.20.20.80">
    <property type="entry name" value="Glycosidases"/>
    <property type="match status" value="1"/>
</dbReference>
<dbReference type="PANTHER" id="PTHR42732">
    <property type="entry name" value="BETA-GALACTOSIDASE"/>
    <property type="match status" value="1"/>
</dbReference>
<feature type="chain" id="PRO_5024364917" evidence="4">
    <location>
        <begin position="22"/>
        <end position="901"/>
    </location>
</feature>
<dbReference type="PANTHER" id="PTHR42732:SF1">
    <property type="entry name" value="BETA-MANNOSIDASE"/>
    <property type="match status" value="1"/>
</dbReference>
<dbReference type="EMBL" id="CP044016">
    <property type="protein sequence ID" value="QES89834.1"/>
    <property type="molecule type" value="Genomic_DNA"/>
</dbReference>
<sequence length="901" mass="102576">MKFNSLFFVLIFVFFTSVVHAQRTIDKIDKDWRFAFGGAIGTNEDYGFSSAYFSYLAKAGFGDGPASSKFDDRSWQRIQLPHDWMTQLIFSPNASPSHGYKAGGKGFANHSIGWYRKNIFIPKADKGKIISIKFDGVFRNSKVWLNGFYLGNEESGYNSFNYDVTPYVNYGKENVLTVRVNATEEEGWFYEGAGIYRDVYLVKTNPIHIKDDGIFITPQLNKALTHSEVNIKNIITNDGASHQKITVENTLYDPNGTLLKNVDTIVAIGKVLSDISIPLSISVDNPQLWDTDNPLLYSLQTKIYDNNHVLLDSTSEHFGIRSIFMDPTKGFFLNGKHIKLKGTNNHQSHAGVGTALNEGMIYYRLQKLKAMGSNAYRGSHYPLSPVFLDACDRLGILVIEENRLMGINPMHLRNVRKMIERDYNHPSIFSWSIGNEEWMIEGNNKGVEIADYIQNYIQTLDSSRYMTAGLSNGFKVGMSSNIQVMGYNYLGNGDIQDHYEHHQLQPSMGTEEGSTFATRGIYKTDSLKQYESAYDRKPRPSFYSIEEGWYYYAKREYLSGVFFWTGFDYRGEPTPYSWPSVTSYFGMMDLCGFPKDDYYYLQSWWQSKPMLHILPHWNWVGSESKNIKVVTYSNLDEVELFLNGHSLGKKEMPINSHLYWNVPYQKGVLSAAGYRNGNIVLRDSVVTSGPVDHLDLQLENDSLSQSKGIYVVKVKALDKFGYFVPDAKNSFTIKNSSQYKILGVGNGDPTSHAPENYDTIYQQKVLNFRKLDSTLHFVINSFSANNSCIFTIYTDSSFKVKTIMLNGKMIHSKSTGIFEVSNELLKKENSIRIVSYDRNVKLGEQNSHTLRMIIQQKIKLKENQLSLFNGLAQIIIQSEQLPKLESVKTKNVFTLSIGDVK</sequence>
<name>A0A5P2G206_9BACT</name>
<dbReference type="Pfam" id="PF16355">
    <property type="entry name" value="DUF4982"/>
    <property type="match status" value="1"/>
</dbReference>
<evidence type="ECO:0000256" key="3">
    <source>
        <dbReference type="ARBA" id="ARBA00023295"/>
    </source>
</evidence>
<proteinExistence type="inferred from homology"/>
<evidence type="ECO:0000256" key="4">
    <source>
        <dbReference type="SAM" id="SignalP"/>
    </source>
</evidence>
<accession>A0A5P2G206</accession>
<dbReference type="InterPro" id="IPR006102">
    <property type="entry name" value="Ig-like_GH2"/>
</dbReference>
<dbReference type="SUPFAM" id="SSF49303">
    <property type="entry name" value="beta-Galactosidase/glucuronidase domain"/>
    <property type="match status" value="1"/>
</dbReference>
<reference evidence="9 10" key="1">
    <citation type="submission" date="2019-09" db="EMBL/GenBank/DDBJ databases">
        <title>Complete genome sequence of Arachidicoccus sp. B3-10 isolated from apple orchard soil.</title>
        <authorList>
            <person name="Kim H.S."/>
            <person name="Han K.-I."/>
            <person name="Suh M.K."/>
            <person name="Lee K.C."/>
            <person name="Eom M.K."/>
            <person name="Kim J.-S."/>
            <person name="Kang S.W."/>
            <person name="Sin Y."/>
            <person name="Lee J.-S."/>
        </authorList>
    </citation>
    <scope>NUCLEOTIDE SEQUENCE [LARGE SCALE GENOMIC DNA]</scope>
    <source>
        <strain evidence="9 10">B3-10</strain>
    </source>
</reference>
<dbReference type="RefSeq" id="WP_131330792.1">
    <property type="nucleotide sequence ID" value="NZ_CP044016.1"/>
</dbReference>
<evidence type="ECO:0000256" key="2">
    <source>
        <dbReference type="ARBA" id="ARBA00022801"/>
    </source>
</evidence>
<dbReference type="Proteomes" id="UP000292424">
    <property type="component" value="Chromosome"/>
</dbReference>
<feature type="domain" description="Glycoside hydrolase family 2 immunoglobulin-like beta-sandwich" evidence="5">
    <location>
        <begin position="208"/>
        <end position="321"/>
    </location>
</feature>
<evidence type="ECO:0000313" key="10">
    <source>
        <dbReference type="Proteomes" id="UP000292424"/>
    </source>
</evidence>
<organism evidence="9 10">
    <name type="scientific">Rhizosphaericola mali</name>
    <dbReference type="NCBI Taxonomy" id="2545455"/>
    <lineage>
        <taxon>Bacteria</taxon>
        <taxon>Pseudomonadati</taxon>
        <taxon>Bacteroidota</taxon>
        <taxon>Chitinophagia</taxon>
        <taxon>Chitinophagales</taxon>
        <taxon>Chitinophagaceae</taxon>
        <taxon>Rhizosphaericola</taxon>
    </lineage>
</organism>
<keyword evidence="10" id="KW-1185">Reference proteome</keyword>
<dbReference type="SUPFAM" id="SSF51445">
    <property type="entry name" value="(Trans)glycosidases"/>
    <property type="match status" value="1"/>
</dbReference>
<evidence type="ECO:0000259" key="7">
    <source>
        <dbReference type="Pfam" id="PF02837"/>
    </source>
</evidence>
<keyword evidence="4" id="KW-0732">Signal</keyword>
<comment type="similarity">
    <text evidence="1">Belongs to the glycosyl hydrolase 2 family.</text>
</comment>
<keyword evidence="3" id="KW-0326">Glycosidase</keyword>
<dbReference type="Pfam" id="PF00703">
    <property type="entry name" value="Glyco_hydro_2"/>
    <property type="match status" value="1"/>
</dbReference>
<dbReference type="GO" id="GO:0004553">
    <property type="term" value="F:hydrolase activity, hydrolyzing O-glycosyl compounds"/>
    <property type="evidence" value="ECO:0007669"/>
    <property type="project" value="InterPro"/>
</dbReference>
<dbReference type="SUPFAM" id="SSF49785">
    <property type="entry name" value="Galactose-binding domain-like"/>
    <property type="match status" value="1"/>
</dbReference>
<evidence type="ECO:0000259" key="6">
    <source>
        <dbReference type="Pfam" id="PF02836"/>
    </source>
</evidence>
<dbReference type="InterPro" id="IPR048230">
    <property type="entry name" value="GalA-like"/>
</dbReference>
<feature type="domain" description="DUF4982" evidence="8">
    <location>
        <begin position="625"/>
        <end position="680"/>
    </location>
</feature>
<feature type="domain" description="Glycoside hydrolase family 2 catalytic" evidence="6">
    <location>
        <begin position="329"/>
        <end position="469"/>
    </location>
</feature>
<dbReference type="OrthoDB" id="9801077at2"/>
<dbReference type="Pfam" id="PF02836">
    <property type="entry name" value="Glyco_hydro_2_C"/>
    <property type="match status" value="1"/>
</dbReference>
<protein>
    <submittedName>
        <fullName evidence="9">Glycoside hydrolase family 2 protein</fullName>
    </submittedName>
</protein>
<dbReference type="Gene3D" id="2.60.120.260">
    <property type="entry name" value="Galactose-binding domain-like"/>
    <property type="match status" value="1"/>
</dbReference>
<dbReference type="Pfam" id="PF02837">
    <property type="entry name" value="Glyco_hydro_2_N"/>
    <property type="match status" value="1"/>
</dbReference>
<dbReference type="KEGG" id="arac:E0W69_014585"/>
<dbReference type="InterPro" id="IPR017853">
    <property type="entry name" value="GH"/>
</dbReference>
<feature type="signal peptide" evidence="4">
    <location>
        <begin position="1"/>
        <end position="21"/>
    </location>
</feature>
<dbReference type="PRINTS" id="PR00132">
    <property type="entry name" value="GLHYDRLASE2"/>
</dbReference>
<dbReference type="GO" id="GO:0005975">
    <property type="term" value="P:carbohydrate metabolic process"/>
    <property type="evidence" value="ECO:0007669"/>
    <property type="project" value="InterPro"/>
</dbReference>
<dbReference type="NCBIfam" id="NF041462">
    <property type="entry name" value="GalA"/>
    <property type="match status" value="1"/>
</dbReference>
<feature type="domain" description="Glycosyl hydrolases family 2 sugar binding" evidence="7">
    <location>
        <begin position="111"/>
        <end position="204"/>
    </location>
</feature>
<dbReference type="InterPro" id="IPR032311">
    <property type="entry name" value="DUF4982"/>
</dbReference>